<feature type="region of interest" description="Disordered" evidence="1">
    <location>
        <begin position="1"/>
        <end position="39"/>
    </location>
</feature>
<dbReference type="InterPro" id="IPR004038">
    <property type="entry name" value="Ribosomal_eL8/eL30/eS12/Gad45"/>
</dbReference>
<feature type="compositionally biased region" description="Basic and acidic residues" evidence="1">
    <location>
        <begin position="238"/>
        <end position="249"/>
    </location>
</feature>
<dbReference type="GO" id="GO:0005655">
    <property type="term" value="C:nucleolar ribonuclease P complex"/>
    <property type="evidence" value="ECO:0007669"/>
    <property type="project" value="InterPro"/>
</dbReference>
<evidence type="ECO:0000259" key="2">
    <source>
        <dbReference type="Pfam" id="PF01248"/>
    </source>
</evidence>
<dbReference type="Pfam" id="PF01248">
    <property type="entry name" value="Ribosomal_L7Ae"/>
    <property type="match status" value="1"/>
</dbReference>
<accession>A0A3P9JKP1</accession>
<evidence type="ECO:0000256" key="1">
    <source>
        <dbReference type="SAM" id="MobiDB-lite"/>
    </source>
</evidence>
<reference key="1">
    <citation type="journal article" date="2007" name="Nature">
        <title>The medaka draft genome and insights into vertebrate genome evolution.</title>
        <authorList>
            <person name="Kasahara M."/>
            <person name="Naruse K."/>
            <person name="Sasaki S."/>
            <person name="Nakatani Y."/>
            <person name="Qu W."/>
            <person name="Ahsan B."/>
            <person name="Yamada T."/>
            <person name="Nagayasu Y."/>
            <person name="Doi K."/>
            <person name="Kasai Y."/>
            <person name="Jindo T."/>
            <person name="Kobayashi D."/>
            <person name="Shimada A."/>
            <person name="Toyoda A."/>
            <person name="Kuroki Y."/>
            <person name="Fujiyama A."/>
            <person name="Sasaki T."/>
            <person name="Shimizu A."/>
            <person name="Asakawa S."/>
            <person name="Shimizu N."/>
            <person name="Hashimoto S."/>
            <person name="Yang J."/>
            <person name="Lee Y."/>
            <person name="Matsushima K."/>
            <person name="Sugano S."/>
            <person name="Sakaizumi M."/>
            <person name="Narita T."/>
            <person name="Ohishi K."/>
            <person name="Haga S."/>
            <person name="Ohta F."/>
            <person name="Nomoto H."/>
            <person name="Nogata K."/>
            <person name="Morishita T."/>
            <person name="Endo T."/>
            <person name="Shin-I T."/>
            <person name="Takeda H."/>
            <person name="Morishita S."/>
            <person name="Kohara Y."/>
        </authorList>
    </citation>
    <scope>NUCLEOTIDE SEQUENCE [LARGE SCALE GENOMIC DNA]</scope>
    <source>
        <strain>Hd-rR</strain>
    </source>
</reference>
<dbReference type="PANTHER" id="PTHR46948">
    <property type="entry name" value="RIBONUCLEASE P PROTEIN SUBUNIT P38"/>
    <property type="match status" value="1"/>
</dbReference>
<dbReference type="InterPro" id="IPR029064">
    <property type="entry name" value="Ribosomal_eL30-like_sf"/>
</dbReference>
<proteinExistence type="predicted"/>
<reference evidence="3" key="4">
    <citation type="submission" date="2025-09" db="UniProtKB">
        <authorList>
            <consortium name="Ensembl"/>
        </authorList>
    </citation>
    <scope>IDENTIFICATION</scope>
    <source>
        <strain evidence="3">HSOK</strain>
    </source>
</reference>
<feature type="compositionally biased region" description="Polar residues" evidence="1">
    <location>
        <begin position="87"/>
        <end position="104"/>
    </location>
</feature>
<dbReference type="GO" id="GO:0001682">
    <property type="term" value="P:tRNA 5'-leader removal"/>
    <property type="evidence" value="ECO:0007669"/>
    <property type="project" value="InterPro"/>
</dbReference>
<evidence type="ECO:0000313" key="3">
    <source>
        <dbReference type="Ensembl" id="ENSORLP00015032723.1"/>
    </source>
</evidence>
<dbReference type="Ensembl" id="ENSORLT00015025134.1">
    <property type="protein sequence ID" value="ENSORLP00015032723.1"/>
    <property type="gene ID" value="ENSORLG00015017702.1"/>
</dbReference>
<dbReference type="SUPFAM" id="SSF55315">
    <property type="entry name" value="L30e-like"/>
    <property type="match status" value="1"/>
</dbReference>
<reference evidence="3" key="3">
    <citation type="submission" date="2025-08" db="UniProtKB">
        <authorList>
            <consortium name="Ensembl"/>
        </authorList>
    </citation>
    <scope>IDENTIFICATION</scope>
    <source>
        <strain evidence="3">HSOK</strain>
    </source>
</reference>
<protein>
    <submittedName>
        <fullName evidence="3">Ribonuclease P/MRP 38 subunit</fullName>
    </submittedName>
</protein>
<dbReference type="GO" id="GO:0000172">
    <property type="term" value="C:ribonuclease MRP complex"/>
    <property type="evidence" value="ECO:0007669"/>
    <property type="project" value="InterPro"/>
</dbReference>
<reference evidence="3 4" key="2">
    <citation type="submission" date="2017-04" db="EMBL/GenBank/DDBJ databases">
        <title>CpG methylation of centromeres and impact of large insertions on vertebrate speciation.</title>
        <authorList>
            <person name="Ichikawa K."/>
            <person name="Yoshimura J."/>
            <person name="Morishita S."/>
        </authorList>
    </citation>
    <scope>NUCLEOTIDE SEQUENCE</scope>
    <source>
        <strain evidence="3 4">HSOK</strain>
    </source>
</reference>
<feature type="compositionally biased region" description="Polar residues" evidence="1">
    <location>
        <begin position="29"/>
        <end position="39"/>
    </location>
</feature>
<dbReference type="PANTHER" id="PTHR46948:SF1">
    <property type="entry name" value="RIBONUCLEASE P PROTEIN SUBUNIT P38"/>
    <property type="match status" value="1"/>
</dbReference>
<organism evidence="3 4">
    <name type="scientific">Oryzias latipes</name>
    <name type="common">Japanese rice fish</name>
    <name type="synonym">Japanese killifish</name>
    <dbReference type="NCBI Taxonomy" id="8090"/>
    <lineage>
        <taxon>Eukaryota</taxon>
        <taxon>Metazoa</taxon>
        <taxon>Chordata</taxon>
        <taxon>Craniata</taxon>
        <taxon>Vertebrata</taxon>
        <taxon>Euteleostomi</taxon>
        <taxon>Actinopterygii</taxon>
        <taxon>Neopterygii</taxon>
        <taxon>Teleostei</taxon>
        <taxon>Neoteleostei</taxon>
        <taxon>Acanthomorphata</taxon>
        <taxon>Ovalentaria</taxon>
        <taxon>Atherinomorphae</taxon>
        <taxon>Beloniformes</taxon>
        <taxon>Adrianichthyidae</taxon>
        <taxon>Oryziinae</taxon>
        <taxon>Oryzias</taxon>
    </lineage>
</organism>
<feature type="domain" description="Ribosomal protein eL8/eL30/eS12/Gadd45" evidence="2">
    <location>
        <begin position="109"/>
        <end position="176"/>
    </location>
</feature>
<dbReference type="Proteomes" id="UP000265200">
    <property type="component" value="Chromosome 16"/>
</dbReference>
<sequence length="288" mass="32299">MKHSFSFKSHMATSVKPAPKKESKKRIQAKTSFNSPFTSQWSQLPQEDMHFILKTLTDKIISTGLEKKEVKVFRSWGKRKEEKPPSTAESLSQETQGGELSTNGWTDVAARRQLAIGINEVTKALEKNELHLLLVCKSARPNHMTNHLIALSATRGVPACQVPRLSQSLSEPLGLKSVLALGFRRCSSIDQEMFTDTIDAIKPRVPLLDVAWLQEAAPKVPPEVLVAMEEVEEEKMEETERGQKRKQEGESEIPEVPSSCTLQPLKVKRIVANPSKKRKTKPEKKSVK</sequence>
<dbReference type="AlphaFoldDB" id="A0A3P9JKP1"/>
<feature type="region of interest" description="Disordered" evidence="1">
    <location>
        <begin position="232"/>
        <end position="260"/>
    </location>
</feature>
<dbReference type="InterPro" id="IPR042848">
    <property type="entry name" value="Rpp38"/>
</dbReference>
<evidence type="ECO:0000313" key="4">
    <source>
        <dbReference type="Proteomes" id="UP000265200"/>
    </source>
</evidence>
<dbReference type="Gene3D" id="3.30.1330.30">
    <property type="match status" value="1"/>
</dbReference>
<name>A0A3P9JKP1_ORYLA</name>
<feature type="region of interest" description="Disordered" evidence="1">
    <location>
        <begin position="77"/>
        <end position="104"/>
    </location>
</feature>